<keyword evidence="2" id="KW-0813">Transport</keyword>
<dbReference type="InterPro" id="IPR003439">
    <property type="entry name" value="ABC_transporter-like_ATP-bd"/>
</dbReference>
<organism evidence="7 8">
    <name type="scientific">Alicyclobacillus mengziensis</name>
    <dbReference type="NCBI Taxonomy" id="2931921"/>
    <lineage>
        <taxon>Bacteria</taxon>
        <taxon>Bacillati</taxon>
        <taxon>Bacillota</taxon>
        <taxon>Bacilli</taxon>
        <taxon>Bacillales</taxon>
        <taxon>Alicyclobacillaceae</taxon>
        <taxon>Alicyclobacillus</taxon>
    </lineage>
</organism>
<evidence type="ECO:0000256" key="1">
    <source>
        <dbReference type="ARBA" id="ARBA00005417"/>
    </source>
</evidence>
<keyword evidence="3" id="KW-0547">Nucleotide-binding</keyword>
<dbReference type="InterPro" id="IPR027417">
    <property type="entry name" value="P-loop_NTPase"/>
</dbReference>
<accession>A0A9X7VZF5</accession>
<proteinExistence type="inferred from homology"/>
<dbReference type="PANTHER" id="PTHR43820">
    <property type="entry name" value="HIGH-AFFINITY BRANCHED-CHAIN AMINO ACID TRANSPORT ATP-BINDING PROTEIN LIVF"/>
    <property type="match status" value="1"/>
</dbReference>
<dbReference type="GO" id="GO:0016887">
    <property type="term" value="F:ATP hydrolysis activity"/>
    <property type="evidence" value="ECO:0007669"/>
    <property type="project" value="InterPro"/>
</dbReference>
<dbReference type="AlphaFoldDB" id="A0A9X7VZF5"/>
<keyword evidence="8" id="KW-1185">Reference proteome</keyword>
<evidence type="ECO:0000256" key="3">
    <source>
        <dbReference type="ARBA" id="ARBA00022741"/>
    </source>
</evidence>
<evidence type="ECO:0000313" key="7">
    <source>
        <dbReference type="EMBL" id="QSO46553.1"/>
    </source>
</evidence>
<dbReference type="EMBL" id="CP071182">
    <property type="protein sequence ID" value="QSO46553.1"/>
    <property type="molecule type" value="Genomic_DNA"/>
</dbReference>
<dbReference type="Pfam" id="PF00005">
    <property type="entry name" value="ABC_tran"/>
    <property type="match status" value="1"/>
</dbReference>
<feature type="domain" description="ABC transporter" evidence="6">
    <location>
        <begin position="10"/>
        <end position="242"/>
    </location>
</feature>
<evidence type="ECO:0000259" key="6">
    <source>
        <dbReference type="PROSITE" id="PS50893"/>
    </source>
</evidence>
<dbReference type="GO" id="GO:0015807">
    <property type="term" value="P:L-amino acid transport"/>
    <property type="evidence" value="ECO:0007669"/>
    <property type="project" value="TreeGrafter"/>
</dbReference>
<dbReference type="PROSITE" id="PS50893">
    <property type="entry name" value="ABC_TRANSPORTER_2"/>
    <property type="match status" value="1"/>
</dbReference>
<keyword evidence="5" id="KW-0029">Amino-acid transport</keyword>
<dbReference type="InterPro" id="IPR052156">
    <property type="entry name" value="BCAA_Transport_ATP-bd_LivF"/>
</dbReference>
<sequence length="250" mass="27360">MVEDVNACRLEVTDLSVGYRRRPILNTITFHPPEGKISLILGPNGSGKSTLIKTVAGLLSPWSGTVTLDGVSIGGMGADVLARQGICLIPQGNALFPFLSVREHLELYAAVLLSKKRVQEALELAYEMFPLLKENRDVLANRLSGGQRAVLALSKAFLLKPRLVLLDEPSIGLSPKVAEEIYSHVGRLREDGVTTVIVEQNVQIALPYADDVLLMAQGRREFEGTPEAMEQTGEMYRVFFGREKETSGGR</sequence>
<evidence type="ECO:0000256" key="5">
    <source>
        <dbReference type="ARBA" id="ARBA00022970"/>
    </source>
</evidence>
<dbReference type="KEGG" id="afx:JZ786_19120"/>
<dbReference type="GO" id="GO:0005524">
    <property type="term" value="F:ATP binding"/>
    <property type="evidence" value="ECO:0007669"/>
    <property type="project" value="UniProtKB-KW"/>
</dbReference>
<name>A0A9X7VZF5_9BACL</name>
<dbReference type="SMART" id="SM00382">
    <property type="entry name" value="AAA"/>
    <property type="match status" value="1"/>
</dbReference>
<evidence type="ECO:0000313" key="8">
    <source>
        <dbReference type="Proteomes" id="UP000663505"/>
    </source>
</evidence>
<evidence type="ECO:0000256" key="2">
    <source>
        <dbReference type="ARBA" id="ARBA00022448"/>
    </source>
</evidence>
<keyword evidence="4 7" id="KW-0067">ATP-binding</keyword>
<gene>
    <name evidence="7" type="ORF">JZ786_19120</name>
</gene>
<dbReference type="InterPro" id="IPR017871">
    <property type="entry name" value="ABC_transporter-like_CS"/>
</dbReference>
<dbReference type="CDD" id="cd03224">
    <property type="entry name" value="ABC_TM1139_LivF_branched"/>
    <property type="match status" value="1"/>
</dbReference>
<dbReference type="PROSITE" id="PS00211">
    <property type="entry name" value="ABC_TRANSPORTER_1"/>
    <property type="match status" value="1"/>
</dbReference>
<reference evidence="7 8" key="1">
    <citation type="submission" date="2021-02" db="EMBL/GenBank/DDBJ databases">
        <title>Alicyclobacillus curvatus sp. nov. and Alicyclobacillus mengziensis sp. nov., two acidophilic bacteria isolated from acid mine drainage.</title>
        <authorList>
            <person name="Huang Y."/>
        </authorList>
    </citation>
    <scope>NUCLEOTIDE SEQUENCE [LARGE SCALE GENOMIC DNA]</scope>
    <source>
        <strain evidence="7 8">S30H14</strain>
    </source>
</reference>
<dbReference type="GO" id="GO:0015658">
    <property type="term" value="F:branched-chain amino acid transmembrane transporter activity"/>
    <property type="evidence" value="ECO:0007669"/>
    <property type="project" value="TreeGrafter"/>
</dbReference>
<dbReference type="Proteomes" id="UP000663505">
    <property type="component" value="Chromosome"/>
</dbReference>
<dbReference type="Gene3D" id="3.40.50.300">
    <property type="entry name" value="P-loop containing nucleotide triphosphate hydrolases"/>
    <property type="match status" value="1"/>
</dbReference>
<dbReference type="InterPro" id="IPR003593">
    <property type="entry name" value="AAA+_ATPase"/>
</dbReference>
<evidence type="ECO:0000256" key="4">
    <source>
        <dbReference type="ARBA" id="ARBA00022840"/>
    </source>
</evidence>
<dbReference type="PANTHER" id="PTHR43820:SF4">
    <property type="entry name" value="HIGH-AFFINITY BRANCHED-CHAIN AMINO ACID TRANSPORT ATP-BINDING PROTEIN LIVF"/>
    <property type="match status" value="1"/>
</dbReference>
<comment type="similarity">
    <text evidence="1">Belongs to the ABC transporter superfamily.</text>
</comment>
<dbReference type="SUPFAM" id="SSF52540">
    <property type="entry name" value="P-loop containing nucleoside triphosphate hydrolases"/>
    <property type="match status" value="1"/>
</dbReference>
<protein>
    <submittedName>
        <fullName evidence="7">ABC transporter ATP-binding protein</fullName>
    </submittedName>
</protein>